<organism evidence="2 3">
    <name type="scientific">Meira miltonrushii</name>
    <dbReference type="NCBI Taxonomy" id="1280837"/>
    <lineage>
        <taxon>Eukaryota</taxon>
        <taxon>Fungi</taxon>
        <taxon>Dikarya</taxon>
        <taxon>Basidiomycota</taxon>
        <taxon>Ustilaginomycotina</taxon>
        <taxon>Exobasidiomycetes</taxon>
        <taxon>Exobasidiales</taxon>
        <taxon>Brachybasidiaceae</taxon>
        <taxon>Meira</taxon>
    </lineage>
</organism>
<protein>
    <submittedName>
        <fullName evidence="2">Uncharacterized protein</fullName>
    </submittedName>
</protein>
<dbReference type="GO" id="GO:0008190">
    <property type="term" value="F:eukaryotic initiation factor 4E binding"/>
    <property type="evidence" value="ECO:0007669"/>
    <property type="project" value="InterPro"/>
</dbReference>
<dbReference type="Proteomes" id="UP000245771">
    <property type="component" value="Unassembled WGS sequence"/>
</dbReference>
<dbReference type="InParanoid" id="A0A316VGI9"/>
<evidence type="ECO:0000313" key="2">
    <source>
        <dbReference type="EMBL" id="PWN36749.1"/>
    </source>
</evidence>
<dbReference type="Pfam" id="PF05456">
    <property type="entry name" value="eIF_4EBP"/>
    <property type="match status" value="1"/>
</dbReference>
<dbReference type="AlphaFoldDB" id="A0A316VGI9"/>
<keyword evidence="3" id="KW-1185">Reference proteome</keyword>
<feature type="region of interest" description="Disordered" evidence="1">
    <location>
        <begin position="1"/>
        <end position="37"/>
    </location>
</feature>
<feature type="region of interest" description="Disordered" evidence="1">
    <location>
        <begin position="92"/>
        <end position="296"/>
    </location>
</feature>
<feature type="compositionally biased region" description="Low complexity" evidence="1">
    <location>
        <begin position="268"/>
        <end position="282"/>
    </location>
</feature>
<feature type="compositionally biased region" description="Low complexity" evidence="1">
    <location>
        <begin position="177"/>
        <end position="190"/>
    </location>
</feature>
<feature type="compositionally biased region" description="Polar residues" evidence="1">
    <location>
        <begin position="213"/>
        <end position="225"/>
    </location>
</feature>
<dbReference type="OrthoDB" id="19729at2759"/>
<accession>A0A316VGI9</accession>
<reference evidence="2 3" key="1">
    <citation type="journal article" date="2018" name="Mol. Biol. Evol.">
        <title>Broad Genomic Sampling Reveals a Smut Pathogenic Ancestry of the Fungal Clade Ustilaginomycotina.</title>
        <authorList>
            <person name="Kijpornyongpan T."/>
            <person name="Mondo S.J."/>
            <person name="Barry K."/>
            <person name="Sandor L."/>
            <person name="Lee J."/>
            <person name="Lipzen A."/>
            <person name="Pangilinan J."/>
            <person name="LaButti K."/>
            <person name="Hainaut M."/>
            <person name="Henrissat B."/>
            <person name="Grigoriev I.V."/>
            <person name="Spatafora J.W."/>
            <person name="Aime M.C."/>
        </authorList>
    </citation>
    <scope>NUCLEOTIDE SEQUENCE [LARGE SCALE GENOMIC DNA]</scope>
    <source>
        <strain evidence="2 3">MCA 3882</strain>
    </source>
</reference>
<gene>
    <name evidence="2" type="ORF">FA14DRAFT_152174</name>
</gene>
<dbReference type="InterPro" id="IPR008606">
    <property type="entry name" value="EIF4EBP"/>
</dbReference>
<dbReference type="EMBL" id="KZ819602">
    <property type="protein sequence ID" value="PWN36749.1"/>
    <property type="molecule type" value="Genomic_DNA"/>
</dbReference>
<evidence type="ECO:0000256" key="1">
    <source>
        <dbReference type="SAM" id="MobiDB-lite"/>
    </source>
</evidence>
<feature type="compositionally biased region" description="Low complexity" evidence="1">
    <location>
        <begin position="233"/>
        <end position="244"/>
    </location>
</feature>
<name>A0A316VGI9_9BASI</name>
<evidence type="ECO:0000313" key="3">
    <source>
        <dbReference type="Proteomes" id="UP000245771"/>
    </source>
</evidence>
<dbReference type="GeneID" id="37019293"/>
<feature type="compositionally biased region" description="Basic residues" evidence="1">
    <location>
        <begin position="17"/>
        <end position="31"/>
    </location>
</feature>
<sequence>MTTPVAIRRAPTDFHMPKSHHHHQHNVRHNHQTMNGHNKTLTKTEASKSGNTQLFGTTPGGTNRIVYSREQLLLLASSPLSQTITPVPQEISRSPELKSDGFAHQNSPYAKSPPQSQPQQRNPPRATNGSSTVRNPSPPWTTVVKSGKKDVKPLNMNGVQYGRSPGGRSPSANFNVGSIGSAGITASSITRSPPNSASKPRSPGNAFNFGKLGSNQQQTNTTPSSFKERLEAAEAAVAKQQQQTNDEEQEDTPNLSNDNHHVKRGRLGSNSSTSTTSNNGNNAHHHENDEQFAMEM</sequence>
<dbReference type="RefSeq" id="XP_025357051.1">
    <property type="nucleotide sequence ID" value="XM_025497512.1"/>
</dbReference>
<feature type="compositionally biased region" description="Low complexity" evidence="1">
    <location>
        <begin position="112"/>
        <end position="125"/>
    </location>
</feature>
<proteinExistence type="predicted"/>
<dbReference type="GO" id="GO:0045947">
    <property type="term" value="P:negative regulation of translational initiation"/>
    <property type="evidence" value="ECO:0007669"/>
    <property type="project" value="InterPro"/>
</dbReference>